<organism evidence="1 2">
    <name type="scientific">Ataeniobius toweri</name>
    <dbReference type="NCBI Taxonomy" id="208326"/>
    <lineage>
        <taxon>Eukaryota</taxon>
        <taxon>Metazoa</taxon>
        <taxon>Chordata</taxon>
        <taxon>Craniata</taxon>
        <taxon>Vertebrata</taxon>
        <taxon>Euteleostomi</taxon>
        <taxon>Actinopterygii</taxon>
        <taxon>Neopterygii</taxon>
        <taxon>Teleostei</taxon>
        <taxon>Neoteleostei</taxon>
        <taxon>Acanthomorphata</taxon>
        <taxon>Ovalentaria</taxon>
        <taxon>Atherinomorphae</taxon>
        <taxon>Cyprinodontiformes</taxon>
        <taxon>Goodeidae</taxon>
        <taxon>Ataeniobius</taxon>
    </lineage>
</organism>
<keyword evidence="2" id="KW-1185">Reference proteome</keyword>
<evidence type="ECO:0000313" key="1">
    <source>
        <dbReference type="EMBL" id="MED6231473.1"/>
    </source>
</evidence>
<reference evidence="1 2" key="1">
    <citation type="submission" date="2021-07" db="EMBL/GenBank/DDBJ databases">
        <authorList>
            <person name="Palmer J.M."/>
        </authorList>
    </citation>
    <scope>NUCLEOTIDE SEQUENCE [LARGE SCALE GENOMIC DNA]</scope>
    <source>
        <strain evidence="1 2">AT_MEX2019</strain>
        <tissue evidence="1">Muscle</tissue>
    </source>
</reference>
<dbReference type="Proteomes" id="UP001345963">
    <property type="component" value="Unassembled WGS sequence"/>
</dbReference>
<name>A0ABU7A0U0_9TELE</name>
<comment type="caution">
    <text evidence="1">The sequence shown here is derived from an EMBL/GenBank/DDBJ whole genome shotgun (WGS) entry which is preliminary data.</text>
</comment>
<evidence type="ECO:0000313" key="2">
    <source>
        <dbReference type="Proteomes" id="UP001345963"/>
    </source>
</evidence>
<accession>A0ABU7A0U0</accession>
<gene>
    <name evidence="1" type="ORF">ATANTOWER_018384</name>
</gene>
<proteinExistence type="predicted"/>
<sequence length="81" mass="9453">MGRHNCAEQNVQLQVQFSLLDVLMNPWRHCVADISITALSDARNINLQHTSEVFTEHLCLYKVKSHTGRLYLHLRRLLKQV</sequence>
<dbReference type="EMBL" id="JAHUTI010000039">
    <property type="protein sequence ID" value="MED6231473.1"/>
    <property type="molecule type" value="Genomic_DNA"/>
</dbReference>
<protein>
    <submittedName>
        <fullName evidence="1">Uncharacterized protein</fullName>
    </submittedName>
</protein>